<keyword evidence="3" id="KW-1185">Reference proteome</keyword>
<proteinExistence type="predicted"/>
<evidence type="ECO:0000256" key="2">
    <source>
        <dbReference type="SAM" id="SignalP"/>
    </source>
</evidence>
<sequence>MQLLAVILVLILASLAHCRPTFDKIAQVFLDALDDQPTYYSPGRPLPAGGYPRPYPGPGPLIQEGYEQGYDYHYGGGHAYGGYQQTHPAGYGYYPPPRPVHPPTAYYPPPQPGSYSQSTVPSTAYYPHKTPDPYGGGYKQRGY</sequence>
<feature type="signal peptide" evidence="2">
    <location>
        <begin position="1"/>
        <end position="18"/>
    </location>
</feature>
<name>A0AB39ZNQ5_DROSZ</name>
<dbReference type="Proteomes" id="UP001652628">
    <property type="component" value="Chromosome 3"/>
</dbReference>
<protein>
    <submittedName>
        <fullName evidence="4">Trithorax group protein osa</fullName>
    </submittedName>
</protein>
<accession>A0AB39ZNQ5</accession>
<feature type="region of interest" description="Disordered" evidence="1">
    <location>
        <begin position="101"/>
        <end position="143"/>
    </location>
</feature>
<feature type="compositionally biased region" description="Low complexity" evidence="1">
    <location>
        <begin position="43"/>
        <end position="52"/>
    </location>
</feature>
<keyword evidence="2" id="KW-0732">Signal</keyword>
<evidence type="ECO:0000313" key="3">
    <source>
        <dbReference type="Proteomes" id="UP001652628"/>
    </source>
</evidence>
<feature type="compositionally biased region" description="Pro residues" evidence="1">
    <location>
        <begin position="101"/>
        <end position="112"/>
    </location>
</feature>
<dbReference type="AlphaFoldDB" id="A0AB39ZNQ5"/>
<evidence type="ECO:0000256" key="1">
    <source>
        <dbReference type="SAM" id="MobiDB-lite"/>
    </source>
</evidence>
<feature type="compositionally biased region" description="Gly residues" evidence="1">
    <location>
        <begin position="134"/>
        <end position="143"/>
    </location>
</feature>
<dbReference type="RefSeq" id="XP_016939836.4">
    <property type="nucleotide sequence ID" value="XM_017084347.4"/>
</dbReference>
<feature type="chain" id="PRO_5047472762" evidence="2">
    <location>
        <begin position="19"/>
        <end position="143"/>
    </location>
</feature>
<gene>
    <name evidence="4" type="primary">Srg1</name>
</gene>
<reference evidence="4" key="1">
    <citation type="submission" date="2025-08" db="UniProtKB">
        <authorList>
            <consortium name="RefSeq"/>
        </authorList>
    </citation>
    <scope>IDENTIFICATION</scope>
</reference>
<organism evidence="3 4">
    <name type="scientific">Drosophila suzukii</name>
    <name type="common">Spotted-wing drosophila fruit fly</name>
    <dbReference type="NCBI Taxonomy" id="28584"/>
    <lineage>
        <taxon>Eukaryota</taxon>
        <taxon>Metazoa</taxon>
        <taxon>Ecdysozoa</taxon>
        <taxon>Arthropoda</taxon>
        <taxon>Hexapoda</taxon>
        <taxon>Insecta</taxon>
        <taxon>Pterygota</taxon>
        <taxon>Neoptera</taxon>
        <taxon>Endopterygota</taxon>
        <taxon>Diptera</taxon>
        <taxon>Brachycera</taxon>
        <taxon>Muscomorpha</taxon>
        <taxon>Ephydroidea</taxon>
        <taxon>Drosophilidae</taxon>
        <taxon>Drosophila</taxon>
        <taxon>Sophophora</taxon>
    </lineage>
</organism>
<evidence type="ECO:0000313" key="4">
    <source>
        <dbReference type="RefSeq" id="XP_016939836.4"/>
    </source>
</evidence>
<dbReference type="GeneID" id="108017320"/>
<feature type="region of interest" description="Disordered" evidence="1">
    <location>
        <begin position="43"/>
        <end position="62"/>
    </location>
</feature>